<name>A0A939PJG8_9ACTN</name>
<keyword evidence="3" id="KW-1185">Reference proteome</keyword>
<dbReference type="EMBL" id="JAGEOJ010000020">
    <property type="protein sequence ID" value="MBO2453422.1"/>
    <property type="molecule type" value="Genomic_DNA"/>
</dbReference>
<reference evidence="2" key="1">
    <citation type="submission" date="2021-03" db="EMBL/GenBank/DDBJ databases">
        <authorList>
            <person name="Kanchanasin P."/>
            <person name="Saeng-In P."/>
            <person name="Phongsopitanun W."/>
            <person name="Yuki M."/>
            <person name="Kudo T."/>
            <person name="Ohkuma M."/>
            <person name="Tanasupawat S."/>
        </authorList>
    </citation>
    <scope>NUCLEOTIDE SEQUENCE</scope>
    <source>
        <strain evidence="2">GKU 128</strain>
    </source>
</reference>
<comment type="caution">
    <text evidence="2">The sequence shown here is derived from an EMBL/GenBank/DDBJ whole genome shotgun (WGS) entry which is preliminary data.</text>
</comment>
<evidence type="ECO:0000256" key="1">
    <source>
        <dbReference type="SAM" id="MobiDB-lite"/>
    </source>
</evidence>
<protein>
    <submittedName>
        <fullName evidence="2">Uncharacterized protein</fullName>
    </submittedName>
</protein>
<dbReference type="RefSeq" id="WP_208261442.1">
    <property type="nucleotide sequence ID" value="NZ_JAGEOJ010000020.1"/>
</dbReference>
<evidence type="ECO:0000313" key="3">
    <source>
        <dbReference type="Proteomes" id="UP000669179"/>
    </source>
</evidence>
<sequence>MAAQVRDALRGDGAGFALEERTDQTENRAEKSAQIDHQAHHDLRLHLSMKSLFIRLGIAR</sequence>
<proteinExistence type="predicted"/>
<gene>
    <name evidence="2" type="ORF">J4573_40460</name>
</gene>
<evidence type="ECO:0000313" key="2">
    <source>
        <dbReference type="EMBL" id="MBO2453422.1"/>
    </source>
</evidence>
<dbReference type="AlphaFoldDB" id="A0A939PJG8"/>
<feature type="region of interest" description="Disordered" evidence="1">
    <location>
        <begin position="1"/>
        <end position="31"/>
    </location>
</feature>
<organism evidence="2 3">
    <name type="scientific">Actinomadura barringtoniae</name>
    <dbReference type="NCBI Taxonomy" id="1427535"/>
    <lineage>
        <taxon>Bacteria</taxon>
        <taxon>Bacillati</taxon>
        <taxon>Actinomycetota</taxon>
        <taxon>Actinomycetes</taxon>
        <taxon>Streptosporangiales</taxon>
        <taxon>Thermomonosporaceae</taxon>
        <taxon>Actinomadura</taxon>
    </lineage>
</organism>
<accession>A0A939PJG8</accession>
<dbReference type="Proteomes" id="UP000669179">
    <property type="component" value="Unassembled WGS sequence"/>
</dbReference>
<feature type="compositionally biased region" description="Basic and acidic residues" evidence="1">
    <location>
        <begin position="18"/>
        <end position="31"/>
    </location>
</feature>